<organism evidence="2 3">
    <name type="scientific">Dactylonectria macrodidyma</name>
    <dbReference type="NCBI Taxonomy" id="307937"/>
    <lineage>
        <taxon>Eukaryota</taxon>
        <taxon>Fungi</taxon>
        <taxon>Dikarya</taxon>
        <taxon>Ascomycota</taxon>
        <taxon>Pezizomycotina</taxon>
        <taxon>Sordariomycetes</taxon>
        <taxon>Hypocreomycetidae</taxon>
        <taxon>Hypocreales</taxon>
        <taxon>Nectriaceae</taxon>
        <taxon>Dactylonectria</taxon>
    </lineage>
</organism>
<dbReference type="AlphaFoldDB" id="A0A9P9F821"/>
<keyword evidence="1" id="KW-0812">Transmembrane</keyword>
<feature type="transmembrane region" description="Helical" evidence="1">
    <location>
        <begin position="165"/>
        <end position="185"/>
    </location>
</feature>
<keyword evidence="1" id="KW-0472">Membrane</keyword>
<evidence type="ECO:0000313" key="2">
    <source>
        <dbReference type="EMBL" id="KAH7156430.1"/>
    </source>
</evidence>
<reference evidence="2" key="1">
    <citation type="journal article" date="2021" name="Nat. Commun.">
        <title>Genetic determinants of endophytism in the Arabidopsis root mycobiome.</title>
        <authorList>
            <person name="Mesny F."/>
            <person name="Miyauchi S."/>
            <person name="Thiergart T."/>
            <person name="Pickel B."/>
            <person name="Atanasova L."/>
            <person name="Karlsson M."/>
            <person name="Huettel B."/>
            <person name="Barry K.W."/>
            <person name="Haridas S."/>
            <person name="Chen C."/>
            <person name="Bauer D."/>
            <person name="Andreopoulos W."/>
            <person name="Pangilinan J."/>
            <person name="LaButti K."/>
            <person name="Riley R."/>
            <person name="Lipzen A."/>
            <person name="Clum A."/>
            <person name="Drula E."/>
            <person name="Henrissat B."/>
            <person name="Kohler A."/>
            <person name="Grigoriev I.V."/>
            <person name="Martin F.M."/>
            <person name="Hacquard S."/>
        </authorList>
    </citation>
    <scope>NUCLEOTIDE SEQUENCE</scope>
    <source>
        <strain evidence="2">MPI-CAGE-AT-0147</strain>
    </source>
</reference>
<keyword evidence="1" id="KW-1133">Transmembrane helix</keyword>
<dbReference type="EMBL" id="JAGMUV010000005">
    <property type="protein sequence ID" value="KAH7156430.1"/>
    <property type="molecule type" value="Genomic_DNA"/>
</dbReference>
<evidence type="ECO:0000256" key="1">
    <source>
        <dbReference type="SAM" id="Phobius"/>
    </source>
</evidence>
<feature type="transmembrane region" description="Helical" evidence="1">
    <location>
        <begin position="96"/>
        <end position="119"/>
    </location>
</feature>
<gene>
    <name evidence="2" type="ORF">EDB81DRAFT_390816</name>
</gene>
<name>A0A9P9F821_9HYPO</name>
<keyword evidence="3" id="KW-1185">Reference proteome</keyword>
<sequence>MTLHSFASYPSSSPYYERSCIVDTFLGSLPFLTLWIRNRASGRTYVDPIPVKGLRTSETQGITQRNNQSTRLGPFLGVLLRLVLALSLPSLRERRLFLVSFFLELLFLGIFLLSFFFLLSFPVPLFSPFLFFFFVISTTLFHSRSNGLRRALRTTRGFPCLKCRTTRACLLGIAMCACLLGSASFVKGIDSGWSHCR</sequence>
<comment type="caution">
    <text evidence="2">The sequence shown here is derived from an EMBL/GenBank/DDBJ whole genome shotgun (WGS) entry which is preliminary data.</text>
</comment>
<accession>A0A9P9F821</accession>
<feature type="transmembrane region" description="Helical" evidence="1">
    <location>
        <begin position="125"/>
        <end position="144"/>
    </location>
</feature>
<evidence type="ECO:0000313" key="3">
    <source>
        <dbReference type="Proteomes" id="UP000738349"/>
    </source>
</evidence>
<proteinExistence type="predicted"/>
<protein>
    <submittedName>
        <fullName evidence="2">Uncharacterized protein</fullName>
    </submittedName>
</protein>
<dbReference type="Proteomes" id="UP000738349">
    <property type="component" value="Unassembled WGS sequence"/>
</dbReference>